<keyword evidence="1" id="KW-0732">Signal</keyword>
<feature type="signal peptide" evidence="1">
    <location>
        <begin position="1"/>
        <end position="38"/>
    </location>
</feature>
<protein>
    <recommendedName>
        <fullName evidence="2">DUF8202 domain-containing protein</fullName>
    </recommendedName>
</protein>
<dbReference type="AlphaFoldDB" id="A0A4R5DGI9"/>
<comment type="caution">
    <text evidence="3">The sequence shown here is derived from an EMBL/GenBank/DDBJ whole genome shotgun (WGS) entry which is preliminary data.</text>
</comment>
<evidence type="ECO:0000313" key="3">
    <source>
        <dbReference type="EMBL" id="TDE12327.1"/>
    </source>
</evidence>
<feature type="chain" id="PRO_5020314170" description="DUF8202 domain-containing protein" evidence="1">
    <location>
        <begin position="39"/>
        <end position="543"/>
    </location>
</feature>
<dbReference type="Pfam" id="PF26628">
    <property type="entry name" value="DUF8202"/>
    <property type="match status" value="1"/>
</dbReference>
<proteinExistence type="predicted"/>
<name>A0A4R5DGI9_9BACT</name>
<evidence type="ECO:0000313" key="4">
    <source>
        <dbReference type="Proteomes" id="UP000294850"/>
    </source>
</evidence>
<evidence type="ECO:0000256" key="1">
    <source>
        <dbReference type="SAM" id="SignalP"/>
    </source>
</evidence>
<feature type="domain" description="DUF8202" evidence="2">
    <location>
        <begin position="258"/>
        <end position="431"/>
    </location>
</feature>
<accession>A0A4R5DGI9</accession>
<keyword evidence="4" id="KW-1185">Reference proteome</keyword>
<dbReference type="InterPro" id="IPR058515">
    <property type="entry name" value="DUF8202"/>
</dbReference>
<dbReference type="EMBL" id="SMFL01000009">
    <property type="protein sequence ID" value="TDE12327.1"/>
    <property type="molecule type" value="Genomic_DNA"/>
</dbReference>
<dbReference type="Proteomes" id="UP000294850">
    <property type="component" value="Unassembled WGS sequence"/>
</dbReference>
<evidence type="ECO:0000259" key="2">
    <source>
        <dbReference type="Pfam" id="PF26628"/>
    </source>
</evidence>
<reference evidence="3 4" key="1">
    <citation type="submission" date="2019-03" db="EMBL/GenBank/DDBJ databases">
        <title>Dyadobacter AR-3-6 sp. nov., isolated from arctic soil.</title>
        <authorList>
            <person name="Chaudhary D.K."/>
        </authorList>
    </citation>
    <scope>NUCLEOTIDE SEQUENCE [LARGE SCALE GENOMIC DNA]</scope>
    <source>
        <strain evidence="3 4">AR-3-6</strain>
    </source>
</reference>
<dbReference type="OrthoDB" id="2582440at2"/>
<sequence length="543" mass="57608">MKQIFIKTRGRAKRLITPFMFYHLLMAILLIHSASSQAQSPGGVTGAMVWLKANSISNSTTNGSTINSWTSQPGSKNFTGAATYYDEVNKLANFNPVVNFNGSTDLFINNTVFGADAVSANSTFIAAKILGNSSSLTSVLWGSSDNSAVRLNVHFPNGNVVYYDMGNAFGGRISHAMTPGDYNTNSLWTFRTGTTAIPAFNHQIFKSGTSVVTTNSGIPSYSLLGKDLRIGSSIGNTQPWNGDMFELIVYEEDLTTLQRQQVETYLAIKYGKTLPYDYVSSDGVTIPYTVAGYGHNIAGVGRDDISQLLQKQSLSSNPGPQVMMSLNGLPQASNALNAGAVGFDRRYIIWGDDNATGTTGVSGITNINNRFSKWWKLENAGSISQAVTLLYPVSELAAYSTPYVLRSSTATTASASIIALNTTIVTVNGVDYYSVPIQWATGTTYFTFAGCVPLATAVTTVTQPTCAVVSGTVTISNPVAGQTYSFDNGATYQASNVKSGLAPGVYQVIIKDACTTSAATSVTVNVVPATCCEPAAGSITLNP</sequence>
<organism evidence="3 4">
    <name type="scientific">Dyadobacter psychrotolerans</name>
    <dbReference type="NCBI Taxonomy" id="2541721"/>
    <lineage>
        <taxon>Bacteria</taxon>
        <taxon>Pseudomonadati</taxon>
        <taxon>Bacteroidota</taxon>
        <taxon>Cytophagia</taxon>
        <taxon>Cytophagales</taxon>
        <taxon>Spirosomataceae</taxon>
        <taxon>Dyadobacter</taxon>
    </lineage>
</organism>
<gene>
    <name evidence="3" type="ORF">E0F88_21740</name>
</gene>
<dbReference type="RefSeq" id="WP_131960395.1">
    <property type="nucleotide sequence ID" value="NZ_SMFL01000009.1"/>
</dbReference>